<gene>
    <name evidence="1" type="ordered locus">Npun_AF242</name>
</gene>
<dbReference type="EMBL" id="CP001038">
    <property type="protein sequence ID" value="ACC85097.1"/>
    <property type="molecule type" value="Genomic_DNA"/>
</dbReference>
<dbReference type="Pfam" id="PF04229">
    <property type="entry name" value="GrpB"/>
    <property type="match status" value="1"/>
</dbReference>
<dbReference type="KEGG" id="npu:Npun_AF242"/>
<dbReference type="PANTHER" id="PTHR34822">
    <property type="entry name" value="GRPB DOMAIN PROTEIN (AFU_ORTHOLOGUE AFUA_1G01530)"/>
    <property type="match status" value="1"/>
</dbReference>
<sequence length="57" mass="6267">MGENIISIHHIGSTAILGIYAKPVIDFLIEVKDIHKTDVQSAAMAAIGYERMALRLM</sequence>
<geneLocation type="plasmid" evidence="1 2">
    <name>pNPUN01</name>
</geneLocation>
<accession>B2JAZ3</accession>
<proteinExistence type="predicted"/>
<dbReference type="InterPro" id="IPR007344">
    <property type="entry name" value="GrpB/CoaE"/>
</dbReference>
<organism evidence="1 2">
    <name type="scientific">Nostoc punctiforme (strain ATCC 29133 / PCC 73102)</name>
    <dbReference type="NCBI Taxonomy" id="63737"/>
    <lineage>
        <taxon>Bacteria</taxon>
        <taxon>Bacillati</taxon>
        <taxon>Cyanobacteriota</taxon>
        <taxon>Cyanophyceae</taxon>
        <taxon>Nostocales</taxon>
        <taxon>Nostocaceae</taxon>
        <taxon>Nostoc</taxon>
    </lineage>
</organism>
<dbReference type="OrthoDB" id="9799092at2"/>
<protein>
    <submittedName>
        <fullName evidence="1">Uncharacterized protein</fullName>
    </submittedName>
</protein>
<dbReference type="EnsemblBacteria" id="ACC85097">
    <property type="protein sequence ID" value="ACC85097"/>
    <property type="gene ID" value="Npun_AF242"/>
</dbReference>
<evidence type="ECO:0000313" key="2">
    <source>
        <dbReference type="Proteomes" id="UP000001191"/>
    </source>
</evidence>
<evidence type="ECO:0000313" key="1">
    <source>
        <dbReference type="EMBL" id="ACC85097.1"/>
    </source>
</evidence>
<name>B2JAZ3_NOSP7</name>
<dbReference type="InterPro" id="IPR043519">
    <property type="entry name" value="NT_sf"/>
</dbReference>
<dbReference type="PANTHER" id="PTHR34822:SF1">
    <property type="entry name" value="GRPB FAMILY PROTEIN"/>
    <property type="match status" value="1"/>
</dbReference>
<dbReference type="RefSeq" id="WP_012413110.1">
    <property type="nucleotide sequence ID" value="NC_010631.1"/>
</dbReference>
<dbReference type="SUPFAM" id="SSF81301">
    <property type="entry name" value="Nucleotidyltransferase"/>
    <property type="match status" value="1"/>
</dbReference>
<dbReference type="PhylomeDB" id="B2JAZ3"/>
<reference evidence="2" key="1">
    <citation type="submission" date="2008-04" db="EMBL/GenBank/DDBJ databases">
        <title>Complete sequence of plasmid 1 of Nostoc punctiforme ATCC 29133.</title>
        <authorList>
            <consortium name="US DOE Joint Genome Institute"/>
            <person name="Copeland A."/>
            <person name="Lucas S."/>
            <person name="Lapidus A."/>
            <person name="Glavina del Rio T."/>
            <person name="Dalin E."/>
            <person name="Tice H."/>
            <person name="Pitluck S."/>
            <person name="Chain P."/>
            <person name="Malfatti S."/>
            <person name="Shin M."/>
            <person name="Vergez L."/>
            <person name="Schmutz J."/>
            <person name="Larimer F."/>
            <person name="Land M."/>
            <person name="Hauser L."/>
            <person name="Kyrpides N."/>
            <person name="Kim E."/>
            <person name="Meeks J.C."/>
            <person name="Elhai J."/>
            <person name="Campbell E.L."/>
            <person name="Thiel T."/>
            <person name="Longmire J."/>
            <person name="Potts M."/>
            <person name="Atlas R."/>
        </authorList>
    </citation>
    <scope>NUCLEOTIDE SEQUENCE [LARGE SCALE GENOMIC DNA]</scope>
    <source>
        <strain evidence="2">ATCC 29133 / PCC 73102</strain>
        <plasmid evidence="2">Plasmid pNPUN01</plasmid>
    </source>
</reference>
<dbReference type="Gene3D" id="3.30.460.10">
    <property type="entry name" value="Beta Polymerase, domain 2"/>
    <property type="match status" value="1"/>
</dbReference>
<dbReference type="HOGENOM" id="CLU_2992223_0_0_3"/>
<dbReference type="Proteomes" id="UP000001191">
    <property type="component" value="Plasmid pNPUN01"/>
</dbReference>
<keyword evidence="2" id="KW-1185">Reference proteome</keyword>
<keyword evidence="1" id="KW-0614">Plasmid</keyword>
<dbReference type="AlphaFoldDB" id="B2JAZ3"/>